<evidence type="ECO:0000313" key="2">
    <source>
        <dbReference type="EMBL" id="VFV38395.1"/>
    </source>
</evidence>
<reference evidence="2 3" key="1">
    <citation type="submission" date="2019-01" db="EMBL/GenBank/DDBJ databases">
        <authorList>
            <person name="Alioto T."/>
            <person name="Alioto T."/>
        </authorList>
    </citation>
    <scope>NUCLEOTIDE SEQUENCE [LARGE SCALE GENOMIC DNA]</scope>
</reference>
<sequence length="52" mass="6195">MVCNCSDSWEDRSHGENPQRGHLEWNQSFWAEGDLHWPPPATGRLPERRHFH</sequence>
<dbReference type="AlphaFoldDB" id="A0A485NXK7"/>
<proteinExistence type="predicted"/>
<name>A0A485NXK7_LYNPA</name>
<organism evidence="2 3">
    <name type="scientific">Lynx pardinus</name>
    <name type="common">Iberian lynx</name>
    <name type="synonym">Felis pardina</name>
    <dbReference type="NCBI Taxonomy" id="191816"/>
    <lineage>
        <taxon>Eukaryota</taxon>
        <taxon>Metazoa</taxon>
        <taxon>Chordata</taxon>
        <taxon>Craniata</taxon>
        <taxon>Vertebrata</taxon>
        <taxon>Euteleostomi</taxon>
        <taxon>Mammalia</taxon>
        <taxon>Eutheria</taxon>
        <taxon>Laurasiatheria</taxon>
        <taxon>Carnivora</taxon>
        <taxon>Feliformia</taxon>
        <taxon>Felidae</taxon>
        <taxon>Felinae</taxon>
        <taxon>Lynx</taxon>
    </lineage>
</organism>
<gene>
    <name evidence="2" type="ORF">LYPA_23CLNC002758</name>
</gene>
<evidence type="ECO:0000313" key="3">
    <source>
        <dbReference type="Proteomes" id="UP000386466"/>
    </source>
</evidence>
<dbReference type="Proteomes" id="UP000386466">
    <property type="component" value="Unassembled WGS sequence"/>
</dbReference>
<accession>A0A485NXK7</accession>
<feature type="compositionally biased region" description="Basic and acidic residues" evidence="1">
    <location>
        <begin position="9"/>
        <end position="21"/>
    </location>
</feature>
<feature type="region of interest" description="Disordered" evidence="1">
    <location>
        <begin position="1"/>
        <end position="21"/>
    </location>
</feature>
<keyword evidence="3" id="KW-1185">Reference proteome</keyword>
<evidence type="ECO:0000256" key="1">
    <source>
        <dbReference type="SAM" id="MobiDB-lite"/>
    </source>
</evidence>
<dbReference type="EMBL" id="CAAGRJ010026053">
    <property type="protein sequence ID" value="VFV38395.1"/>
    <property type="molecule type" value="Genomic_DNA"/>
</dbReference>
<protein>
    <submittedName>
        <fullName evidence="2">Uncharacterized protein</fullName>
    </submittedName>
</protein>